<keyword evidence="10" id="KW-1006">Bacterial flagellum protein export</keyword>
<comment type="subcellular location">
    <subcellularLocation>
        <location evidence="1">Cell membrane</location>
        <topology evidence="1">Peripheral membrane protein</topology>
        <orientation evidence="1">Cytoplasmic side</orientation>
    </subcellularLocation>
</comment>
<reference evidence="11" key="1">
    <citation type="submission" date="2016-02" db="EMBL/GenBank/DDBJ databases">
        <title>Genome sequence of Bacillus trypoxylicola KCTC 13244(T).</title>
        <authorList>
            <person name="Jeong H."/>
            <person name="Park S.-H."/>
            <person name="Choi S.-K."/>
        </authorList>
    </citation>
    <scope>NUCLEOTIDE SEQUENCE [LARGE SCALE GENOMIC DNA]</scope>
    <source>
        <strain evidence="11">KCTC 13244</strain>
    </source>
</reference>
<dbReference type="InterPro" id="IPR053716">
    <property type="entry name" value="Flag_assembly_chemotaxis_eff"/>
</dbReference>
<dbReference type="RefSeq" id="WP_045479443.1">
    <property type="nucleotide sequence ID" value="NZ_LTAO01000001.1"/>
</dbReference>
<evidence type="ECO:0000256" key="8">
    <source>
        <dbReference type="ARBA" id="ARBA00022927"/>
    </source>
</evidence>
<evidence type="ECO:0000256" key="1">
    <source>
        <dbReference type="ARBA" id="ARBA00004413"/>
    </source>
</evidence>
<comment type="similarity">
    <text evidence="2">Belongs to the FliJ family.</text>
</comment>
<keyword evidence="6" id="KW-0145">Chemotaxis</keyword>
<evidence type="ECO:0000256" key="2">
    <source>
        <dbReference type="ARBA" id="ARBA00010004"/>
    </source>
</evidence>
<comment type="caution">
    <text evidence="11">The sequence shown here is derived from an EMBL/GenBank/DDBJ whole genome shotgun (WGS) entry which is preliminary data.</text>
</comment>
<keyword evidence="8" id="KW-0653">Protein transport</keyword>
<keyword evidence="7" id="KW-1005">Bacterial flagellum biogenesis</keyword>
<accession>A0A161PL43</accession>
<dbReference type="InterPro" id="IPR012823">
    <property type="entry name" value="Flagell_FliJ"/>
</dbReference>
<dbReference type="AlphaFoldDB" id="A0A161PL43"/>
<dbReference type="GO" id="GO:0009288">
    <property type="term" value="C:bacterial-type flagellum"/>
    <property type="evidence" value="ECO:0007669"/>
    <property type="project" value="InterPro"/>
</dbReference>
<dbReference type="OrthoDB" id="2968361at2"/>
<evidence type="ECO:0000256" key="5">
    <source>
        <dbReference type="ARBA" id="ARBA00022475"/>
    </source>
</evidence>
<protein>
    <recommendedName>
        <fullName evidence="3">Flagellar FliJ protein</fullName>
    </recommendedName>
</protein>
<dbReference type="NCBIfam" id="TIGR02473">
    <property type="entry name" value="flagell_FliJ"/>
    <property type="match status" value="1"/>
</dbReference>
<dbReference type="STRING" id="519424.AZF04_01600"/>
<keyword evidence="12" id="KW-1185">Reference proteome</keyword>
<name>A0A161PL43_9BACI</name>
<dbReference type="GO" id="GO:0005886">
    <property type="term" value="C:plasma membrane"/>
    <property type="evidence" value="ECO:0007669"/>
    <property type="project" value="UniProtKB-SubCell"/>
</dbReference>
<evidence type="ECO:0000256" key="9">
    <source>
        <dbReference type="ARBA" id="ARBA00023136"/>
    </source>
</evidence>
<keyword evidence="9" id="KW-0472">Membrane</keyword>
<keyword evidence="5" id="KW-1003">Cell membrane</keyword>
<proteinExistence type="inferred from homology"/>
<keyword evidence="11" id="KW-0966">Cell projection</keyword>
<evidence type="ECO:0000256" key="6">
    <source>
        <dbReference type="ARBA" id="ARBA00022500"/>
    </source>
</evidence>
<evidence type="ECO:0000313" key="12">
    <source>
        <dbReference type="Proteomes" id="UP000075806"/>
    </source>
</evidence>
<dbReference type="Pfam" id="PF02050">
    <property type="entry name" value="FliJ"/>
    <property type="match status" value="1"/>
</dbReference>
<keyword evidence="4" id="KW-0813">Transport</keyword>
<dbReference type="GO" id="GO:0006935">
    <property type="term" value="P:chemotaxis"/>
    <property type="evidence" value="ECO:0007669"/>
    <property type="project" value="UniProtKB-KW"/>
</dbReference>
<dbReference type="GO" id="GO:0015031">
    <property type="term" value="P:protein transport"/>
    <property type="evidence" value="ECO:0007669"/>
    <property type="project" value="UniProtKB-KW"/>
</dbReference>
<dbReference type="GO" id="GO:0044781">
    <property type="term" value="P:bacterial-type flagellum organization"/>
    <property type="evidence" value="ECO:0007669"/>
    <property type="project" value="UniProtKB-KW"/>
</dbReference>
<dbReference type="Proteomes" id="UP000075806">
    <property type="component" value="Unassembled WGS sequence"/>
</dbReference>
<evidence type="ECO:0000256" key="4">
    <source>
        <dbReference type="ARBA" id="ARBA00022448"/>
    </source>
</evidence>
<evidence type="ECO:0000256" key="7">
    <source>
        <dbReference type="ARBA" id="ARBA00022795"/>
    </source>
</evidence>
<organism evidence="11 12">
    <name type="scientific">Alkalihalobacillus trypoxylicola</name>
    <dbReference type="NCBI Taxonomy" id="519424"/>
    <lineage>
        <taxon>Bacteria</taxon>
        <taxon>Bacillati</taxon>
        <taxon>Bacillota</taxon>
        <taxon>Bacilli</taxon>
        <taxon>Bacillales</taxon>
        <taxon>Bacillaceae</taxon>
        <taxon>Alkalihalobacillus</taxon>
    </lineage>
</organism>
<gene>
    <name evidence="11" type="ORF">AZF04_01600</name>
</gene>
<dbReference type="EMBL" id="LTAO01000001">
    <property type="protein sequence ID" value="KYG35056.1"/>
    <property type="molecule type" value="Genomic_DNA"/>
</dbReference>
<dbReference type="Gene3D" id="1.10.287.1700">
    <property type="match status" value="1"/>
</dbReference>
<evidence type="ECO:0000256" key="3">
    <source>
        <dbReference type="ARBA" id="ARBA00020392"/>
    </source>
</evidence>
<sequence>MTFQFSLQKVMELREREKKEGQTIYSKAVDDFENTATVLYQLLKSKESLEDAARNQIEKGIKIRDIQVQESQFLRLQDQINKQQIRTQMARKNMQRKQEELMERTIEFKKYQKMKDLKEQAYKENQAYLETNMMDEMSVLMYSKR</sequence>
<evidence type="ECO:0000256" key="10">
    <source>
        <dbReference type="ARBA" id="ARBA00023225"/>
    </source>
</evidence>
<evidence type="ECO:0000313" key="11">
    <source>
        <dbReference type="EMBL" id="KYG35056.1"/>
    </source>
</evidence>
<dbReference type="GO" id="GO:0071973">
    <property type="term" value="P:bacterial-type flagellum-dependent cell motility"/>
    <property type="evidence" value="ECO:0007669"/>
    <property type="project" value="InterPro"/>
</dbReference>
<keyword evidence="11" id="KW-0969">Cilium</keyword>
<keyword evidence="11" id="KW-0282">Flagellum</keyword>